<keyword evidence="2" id="KW-1185">Reference proteome</keyword>
<evidence type="ECO:0000313" key="1">
    <source>
        <dbReference type="EMBL" id="KGQ17939.1"/>
    </source>
</evidence>
<reference evidence="1 2" key="1">
    <citation type="submission" date="2014-09" db="EMBL/GenBank/DDBJ databases">
        <title>Genome sequences of Lysobacter dokdonensis DS-58.</title>
        <authorList>
            <person name="Kim J.F."/>
            <person name="Kwak M.-J."/>
        </authorList>
    </citation>
    <scope>NUCLEOTIDE SEQUENCE [LARGE SCALE GENOMIC DNA]</scope>
    <source>
        <strain evidence="1 2">DS-58</strain>
    </source>
</reference>
<protein>
    <submittedName>
        <fullName evidence="1">Uncharacterized protein</fullName>
    </submittedName>
</protein>
<proteinExistence type="predicted"/>
<dbReference type="Proteomes" id="UP000030518">
    <property type="component" value="Unassembled WGS sequence"/>
</dbReference>
<evidence type="ECO:0000313" key="2">
    <source>
        <dbReference type="Proteomes" id="UP000030518"/>
    </source>
</evidence>
<dbReference type="AlphaFoldDB" id="A0A0A2WY23"/>
<name>A0A0A2WY23_9GAMM</name>
<gene>
    <name evidence="1" type="ORF">LF41_1793</name>
</gene>
<accession>A0A0A2WY23</accession>
<organism evidence="1 2">
    <name type="scientific">Lysobacter dokdonensis DS-58</name>
    <dbReference type="NCBI Taxonomy" id="1300345"/>
    <lineage>
        <taxon>Bacteria</taxon>
        <taxon>Pseudomonadati</taxon>
        <taxon>Pseudomonadota</taxon>
        <taxon>Gammaproteobacteria</taxon>
        <taxon>Lysobacterales</taxon>
        <taxon>Lysobacteraceae</taxon>
        <taxon>Noviluteimonas</taxon>
    </lineage>
</organism>
<dbReference type="EMBL" id="JRKJ01000023">
    <property type="protein sequence ID" value="KGQ17939.1"/>
    <property type="molecule type" value="Genomic_DNA"/>
</dbReference>
<sequence>MRVAVVAGKQQDDLVACAPVAVAGGSAITAPMTNRMPLKIGSNTFNQVKVVPK</sequence>
<comment type="caution">
    <text evidence="1">The sequence shown here is derived from an EMBL/GenBank/DDBJ whole genome shotgun (WGS) entry which is preliminary data.</text>
</comment>